<evidence type="ECO:0000256" key="1">
    <source>
        <dbReference type="ARBA" id="ARBA00004123"/>
    </source>
</evidence>
<evidence type="ECO:0000256" key="6">
    <source>
        <dbReference type="ARBA" id="ARBA00023015"/>
    </source>
</evidence>
<evidence type="ECO:0000313" key="11">
    <source>
        <dbReference type="EMBL" id="CAD9684087.1"/>
    </source>
</evidence>
<keyword evidence="9" id="KW-0539">Nucleus</keyword>
<reference evidence="11" key="1">
    <citation type="submission" date="2021-01" db="EMBL/GenBank/DDBJ databases">
        <authorList>
            <person name="Corre E."/>
            <person name="Pelletier E."/>
            <person name="Niang G."/>
            <person name="Scheremetjew M."/>
            <person name="Finn R."/>
            <person name="Kale V."/>
            <person name="Holt S."/>
            <person name="Cochrane G."/>
            <person name="Meng A."/>
            <person name="Brown T."/>
            <person name="Cohen L."/>
        </authorList>
    </citation>
    <scope>NUCLEOTIDE SEQUENCE</scope>
    <source>
        <strain evidence="11">CCMP1243</strain>
    </source>
</reference>
<dbReference type="AlphaFoldDB" id="A0A7S2RYB1"/>
<gene>
    <name evidence="11" type="ORF">RMAR1173_LOCUS9195</name>
</gene>
<sequence length="448" mass="49418">MAKALLTRAELDALLTVLSVDGNPLEAVLADFQRAFSRNDHYKLCCALNILLVDQLLTRTQRIISFFVLHELFGLAGNAAVNPFLPSFLATLEGPSDTPEQPFVAGLIGPSSAYRDSVRKKSARDLLEDLVQRKAMPAEVPNVATLRQKHLDSSPSPPGLDSATVRPVVHDPLDENGLGVVPAAGGAGGGGTASPSPRPEAHFAPTESLSPDEMRELLGPEAAAMGLGGLRPPFPRPMPPLLTVTDAELMWINPDYAPRLLWDSTLCRDNAKGQEVRELMSKAFKGPLKLDEQQHVLNELENDNRLVYHCGLTPQKLPELVENNPIIAIECLLKLMSSNQLNEYLSALVNMDMSLHSMEVVNRLTTAVDLPTEFIHLYISNCISSCENIKDKYMQNRLVRLVCVFLQSLIRTKIINVQDLFIEVQAFCIEFSRIREAAGLFRLLKTLE</sequence>
<proteinExistence type="inferred from homology"/>
<comment type="subcellular location">
    <subcellularLocation>
        <location evidence="2">Cytoplasm</location>
    </subcellularLocation>
    <subcellularLocation>
        <location evidence="1">Nucleus</location>
    </subcellularLocation>
</comment>
<accession>A0A7S2RYB1</accession>
<organism evidence="11">
    <name type="scientific">Rhizochromulina marina</name>
    <dbReference type="NCBI Taxonomy" id="1034831"/>
    <lineage>
        <taxon>Eukaryota</taxon>
        <taxon>Sar</taxon>
        <taxon>Stramenopiles</taxon>
        <taxon>Ochrophyta</taxon>
        <taxon>Dictyochophyceae</taxon>
        <taxon>Rhizochromulinales</taxon>
        <taxon>Rhizochromulina</taxon>
    </lineage>
</organism>
<evidence type="ECO:0000256" key="2">
    <source>
        <dbReference type="ARBA" id="ARBA00004496"/>
    </source>
</evidence>
<feature type="region of interest" description="Disordered" evidence="10">
    <location>
        <begin position="175"/>
        <end position="208"/>
    </location>
</feature>
<comment type="similarity">
    <text evidence="3">Belongs to the CNOT11 family.</text>
</comment>
<evidence type="ECO:0000256" key="5">
    <source>
        <dbReference type="ARBA" id="ARBA00022490"/>
    </source>
</evidence>
<keyword evidence="7" id="KW-0943">RNA-mediated gene silencing</keyword>
<dbReference type="GO" id="GO:0005737">
    <property type="term" value="C:cytoplasm"/>
    <property type="evidence" value="ECO:0007669"/>
    <property type="project" value="UniProtKB-SubCell"/>
</dbReference>
<protein>
    <recommendedName>
        <fullName evidence="4">CCR4-NOT transcription complex subunit 11</fullName>
    </recommendedName>
</protein>
<keyword evidence="8" id="KW-0804">Transcription</keyword>
<dbReference type="PANTHER" id="PTHR15975:SF0">
    <property type="entry name" value="CCR4-NOT TRANSCRIPTION COMPLEX SUBUNIT 11"/>
    <property type="match status" value="1"/>
</dbReference>
<evidence type="ECO:0000256" key="7">
    <source>
        <dbReference type="ARBA" id="ARBA00023158"/>
    </source>
</evidence>
<dbReference type="GO" id="GO:0030014">
    <property type="term" value="C:CCR4-NOT complex"/>
    <property type="evidence" value="ECO:0007669"/>
    <property type="project" value="InterPro"/>
</dbReference>
<dbReference type="Pfam" id="PF10155">
    <property type="entry name" value="CNOT11"/>
    <property type="match status" value="1"/>
</dbReference>
<dbReference type="InterPro" id="IPR019312">
    <property type="entry name" value="CNOT11"/>
</dbReference>
<evidence type="ECO:0000256" key="9">
    <source>
        <dbReference type="ARBA" id="ARBA00023242"/>
    </source>
</evidence>
<evidence type="ECO:0000256" key="8">
    <source>
        <dbReference type="ARBA" id="ARBA00023163"/>
    </source>
</evidence>
<evidence type="ECO:0000256" key="4">
    <source>
        <dbReference type="ARBA" id="ARBA00014872"/>
    </source>
</evidence>
<evidence type="ECO:0000256" key="10">
    <source>
        <dbReference type="SAM" id="MobiDB-lite"/>
    </source>
</evidence>
<dbReference type="PANTHER" id="PTHR15975">
    <property type="entry name" value="CCR4-NOT TRANSCRIPTION COMPLEX SUBUNIT 11"/>
    <property type="match status" value="1"/>
</dbReference>
<keyword evidence="5" id="KW-0963">Cytoplasm</keyword>
<name>A0A7S2RYB1_9STRA</name>
<evidence type="ECO:0000256" key="3">
    <source>
        <dbReference type="ARBA" id="ARBA00008030"/>
    </source>
</evidence>
<keyword evidence="6" id="KW-0805">Transcription regulation</keyword>
<dbReference type="GO" id="GO:0005634">
    <property type="term" value="C:nucleus"/>
    <property type="evidence" value="ECO:0007669"/>
    <property type="project" value="UniProtKB-SubCell"/>
</dbReference>
<dbReference type="GO" id="GO:0031047">
    <property type="term" value="P:regulatory ncRNA-mediated gene silencing"/>
    <property type="evidence" value="ECO:0007669"/>
    <property type="project" value="UniProtKB-KW"/>
</dbReference>
<dbReference type="EMBL" id="HBHJ01014049">
    <property type="protein sequence ID" value="CAD9684087.1"/>
    <property type="molecule type" value="Transcribed_RNA"/>
</dbReference>